<comment type="caution">
    <text evidence="2">The sequence shown here is derived from an EMBL/GenBank/DDBJ whole genome shotgun (WGS) entry which is preliminary data.</text>
</comment>
<feature type="signal peptide" evidence="1">
    <location>
        <begin position="1"/>
        <end position="20"/>
    </location>
</feature>
<proteinExistence type="predicted"/>
<gene>
    <name evidence="2" type="ORF">HDF23_001823</name>
</gene>
<organism evidence="2 3">
    <name type="scientific">Mucilaginibacter lappiensis</name>
    <dbReference type="NCBI Taxonomy" id="354630"/>
    <lineage>
        <taxon>Bacteria</taxon>
        <taxon>Pseudomonadati</taxon>
        <taxon>Bacteroidota</taxon>
        <taxon>Sphingobacteriia</taxon>
        <taxon>Sphingobacteriales</taxon>
        <taxon>Sphingobacteriaceae</taxon>
        <taxon>Mucilaginibacter</taxon>
    </lineage>
</organism>
<keyword evidence="1" id="KW-0732">Signal</keyword>
<name>A0ABR6PJC8_9SPHI</name>
<reference evidence="2 3" key="1">
    <citation type="submission" date="2020-08" db="EMBL/GenBank/DDBJ databases">
        <title>Genomic Encyclopedia of Type Strains, Phase IV (KMG-V): Genome sequencing to study the core and pangenomes of soil and plant-associated prokaryotes.</title>
        <authorList>
            <person name="Whitman W."/>
        </authorList>
    </citation>
    <scope>NUCLEOTIDE SEQUENCE [LARGE SCALE GENOMIC DNA]</scope>
    <source>
        <strain evidence="2 3">ANJLi2</strain>
    </source>
</reference>
<accession>A0ABR6PJC8</accession>
<dbReference type="RefSeq" id="WP_076372456.1">
    <property type="nucleotide sequence ID" value="NZ_FTMG01000003.1"/>
</dbReference>
<keyword evidence="3" id="KW-1185">Reference proteome</keyword>
<evidence type="ECO:0000313" key="2">
    <source>
        <dbReference type="EMBL" id="MBB6109080.1"/>
    </source>
</evidence>
<protein>
    <recommendedName>
        <fullName evidence="4">Collagen triple helix repeat-containing protein</fullName>
    </recommendedName>
</protein>
<evidence type="ECO:0008006" key="4">
    <source>
        <dbReference type="Google" id="ProtNLM"/>
    </source>
</evidence>
<evidence type="ECO:0000313" key="3">
    <source>
        <dbReference type="Proteomes" id="UP000541583"/>
    </source>
</evidence>
<dbReference type="Proteomes" id="UP000541583">
    <property type="component" value="Unassembled WGS sequence"/>
</dbReference>
<dbReference type="PROSITE" id="PS51257">
    <property type="entry name" value="PROKAR_LIPOPROTEIN"/>
    <property type="match status" value="1"/>
</dbReference>
<sequence>MKNFNSALLLLAAVTMLFTASCSKDGTAGPKGDTGDKGSIGAVGPAGPAGTNGAAGSMIYSGTTVPPATKGIAGDYYLDTTTGLLYGPKTAAGWGSGLSLKGATGATGAAGSATLSGAGTPAPSLGNNGDYYLDKTNYLLYGPKTSGGWGTPVNLRGPSGNSDLNSVVFTVNTADWNQNIYNVNFNIAGDSVITRYAKGVEYNSPLLTAGMLERGLVLVYFQPNPNVTQWQPLPYSFPSVYDEYNYNYAYETFVGKVRLYFYFTRITTDGPFLDSYQVPATKFRIVVASGNMANSIHQNHININKYEEVSRFLNIK</sequence>
<evidence type="ECO:0000256" key="1">
    <source>
        <dbReference type="SAM" id="SignalP"/>
    </source>
</evidence>
<feature type="chain" id="PRO_5045281641" description="Collagen triple helix repeat-containing protein" evidence="1">
    <location>
        <begin position="21"/>
        <end position="316"/>
    </location>
</feature>
<dbReference type="EMBL" id="JACHCB010000003">
    <property type="protein sequence ID" value="MBB6109080.1"/>
    <property type="molecule type" value="Genomic_DNA"/>
</dbReference>